<reference evidence="2" key="2">
    <citation type="submission" date="2019-06" db="EMBL/GenBank/DDBJ databases">
        <title>Genomics analysis of Aphanomyces spp. identifies a new class of oomycete effector associated with host adaptation.</title>
        <authorList>
            <person name="Gaulin E."/>
        </authorList>
    </citation>
    <scope>NUCLEOTIDE SEQUENCE</scope>
    <source>
        <strain evidence="2">CBS 578.67</strain>
    </source>
</reference>
<dbReference type="Proteomes" id="UP000332933">
    <property type="component" value="Unassembled WGS sequence"/>
</dbReference>
<dbReference type="EMBL" id="CAADRA010005369">
    <property type="protein sequence ID" value="VFT89137.1"/>
    <property type="molecule type" value="Genomic_DNA"/>
</dbReference>
<evidence type="ECO:0000256" key="1">
    <source>
        <dbReference type="SAM" id="MobiDB-lite"/>
    </source>
</evidence>
<dbReference type="AlphaFoldDB" id="A0A485KV55"/>
<gene>
    <name evidence="3" type="primary">Aste57867_12284</name>
    <name evidence="2" type="ORF">As57867_012239</name>
    <name evidence="3" type="ORF">ASTE57867_12284</name>
</gene>
<keyword evidence="4" id="KW-1185">Reference proteome</keyword>
<dbReference type="OrthoDB" id="78216at2759"/>
<name>A0A485KV55_9STRA</name>
<sequence>MTKHVSFAATTTLLEFEIGHNPTTVPHVGPGVGLRGRRAFKVSVVPTEASALRRTKRALYMDPVRRVVLLRREGFSMQEITQFCLDADRVKLERRDTVLDYVIEKRQLAARAKLTTTDTSNAIMTRPPSPTGTPVLQLA</sequence>
<evidence type="ECO:0000313" key="3">
    <source>
        <dbReference type="EMBL" id="VFT89137.1"/>
    </source>
</evidence>
<proteinExistence type="predicted"/>
<organism evidence="3 4">
    <name type="scientific">Aphanomyces stellatus</name>
    <dbReference type="NCBI Taxonomy" id="120398"/>
    <lineage>
        <taxon>Eukaryota</taxon>
        <taxon>Sar</taxon>
        <taxon>Stramenopiles</taxon>
        <taxon>Oomycota</taxon>
        <taxon>Saprolegniomycetes</taxon>
        <taxon>Saprolegniales</taxon>
        <taxon>Verrucalvaceae</taxon>
        <taxon>Aphanomyces</taxon>
    </lineage>
</organism>
<dbReference type="EMBL" id="VJMH01005348">
    <property type="protein sequence ID" value="KAF0697010.1"/>
    <property type="molecule type" value="Genomic_DNA"/>
</dbReference>
<reference evidence="3 4" key="1">
    <citation type="submission" date="2019-03" db="EMBL/GenBank/DDBJ databases">
        <authorList>
            <person name="Gaulin E."/>
            <person name="Dumas B."/>
        </authorList>
    </citation>
    <scope>NUCLEOTIDE SEQUENCE [LARGE SCALE GENOMIC DNA]</scope>
    <source>
        <strain evidence="3">CBS 568.67</strain>
    </source>
</reference>
<evidence type="ECO:0000313" key="2">
    <source>
        <dbReference type="EMBL" id="KAF0697010.1"/>
    </source>
</evidence>
<protein>
    <submittedName>
        <fullName evidence="3">Aste57867_12284 protein</fullName>
    </submittedName>
</protein>
<accession>A0A485KV55</accession>
<evidence type="ECO:0000313" key="4">
    <source>
        <dbReference type="Proteomes" id="UP000332933"/>
    </source>
</evidence>
<feature type="region of interest" description="Disordered" evidence="1">
    <location>
        <begin position="120"/>
        <end position="139"/>
    </location>
</feature>